<dbReference type="Proteomes" id="UP000191342">
    <property type="component" value="Unassembled WGS sequence"/>
</dbReference>
<gene>
    <name evidence="1" type="ORF">PENFLA_c054G07856</name>
</gene>
<evidence type="ECO:0000313" key="2">
    <source>
        <dbReference type="Proteomes" id="UP000191342"/>
    </source>
</evidence>
<dbReference type="OrthoDB" id="2562973at2759"/>
<organism evidence="1 2">
    <name type="scientific">Penicillium flavigenum</name>
    <dbReference type="NCBI Taxonomy" id="254877"/>
    <lineage>
        <taxon>Eukaryota</taxon>
        <taxon>Fungi</taxon>
        <taxon>Dikarya</taxon>
        <taxon>Ascomycota</taxon>
        <taxon>Pezizomycotina</taxon>
        <taxon>Eurotiomycetes</taxon>
        <taxon>Eurotiomycetidae</taxon>
        <taxon>Eurotiales</taxon>
        <taxon>Aspergillaceae</taxon>
        <taxon>Penicillium</taxon>
    </lineage>
</organism>
<protein>
    <submittedName>
        <fullName evidence="1">Uncharacterized protein</fullName>
    </submittedName>
</protein>
<comment type="caution">
    <text evidence="1">The sequence shown here is derived from an EMBL/GenBank/DDBJ whole genome shotgun (WGS) entry which is preliminary data.</text>
</comment>
<dbReference type="STRING" id="254877.A0A1V6SGM5"/>
<name>A0A1V6SGM5_9EURO</name>
<accession>A0A1V6SGM5</accession>
<sequence length="186" mass="20393">MPATTLLFNIRTVDSSGEEKLTNRISTEAEIDAKTTLGTVRNVLAKEKKLDSGNKDGARVGDDMKWSVYEAIVKGDENIVKGDEKDKSKSSNGIGILDVYLELPEEKEKKTELSAAAQKVLDSDLDMDLMKNKPELISATLKELASKYNHANFKAGVSKEGVVVAGSMSEEDWDSVLRNTQFLNGH</sequence>
<dbReference type="EMBL" id="MLQL01000054">
    <property type="protein sequence ID" value="OQE13086.1"/>
    <property type="molecule type" value="Genomic_DNA"/>
</dbReference>
<keyword evidence="2" id="KW-1185">Reference proteome</keyword>
<evidence type="ECO:0000313" key="1">
    <source>
        <dbReference type="EMBL" id="OQE13086.1"/>
    </source>
</evidence>
<reference evidence="2" key="1">
    <citation type="journal article" date="2017" name="Nat. Microbiol.">
        <title>Global analysis of biosynthetic gene clusters reveals vast potential of secondary metabolite production in Penicillium species.</title>
        <authorList>
            <person name="Nielsen J.C."/>
            <person name="Grijseels S."/>
            <person name="Prigent S."/>
            <person name="Ji B."/>
            <person name="Dainat J."/>
            <person name="Nielsen K.F."/>
            <person name="Frisvad J.C."/>
            <person name="Workman M."/>
            <person name="Nielsen J."/>
        </authorList>
    </citation>
    <scope>NUCLEOTIDE SEQUENCE [LARGE SCALE GENOMIC DNA]</scope>
    <source>
        <strain evidence="2">IBT 14082</strain>
    </source>
</reference>
<dbReference type="AlphaFoldDB" id="A0A1V6SGM5"/>
<proteinExistence type="predicted"/>